<protein>
    <submittedName>
        <fullName evidence="2">Uncharacterized protein</fullName>
    </submittedName>
</protein>
<sequence length="89" mass="10649">MLFSFLQNRRKSKEEEGNKIEKKKENETEELLSSCVYNKVLWLLACFKQVRRVTIWNVYNVNIKTGNHIWTQQRQLNAINLICMSFPIT</sequence>
<reference evidence="2 3" key="1">
    <citation type="submission" date="2015-05" db="EMBL/GenBank/DDBJ databases">
        <title>Evolution of Trichinella species and genotypes.</title>
        <authorList>
            <person name="Korhonen P.K."/>
            <person name="Edoardo P."/>
            <person name="Giuseppe L.R."/>
            <person name="Gasser R.B."/>
        </authorList>
    </citation>
    <scope>NUCLEOTIDE SEQUENCE [LARGE SCALE GENOMIC DNA]</scope>
    <source>
        <strain evidence="2">ISS10</strain>
    </source>
</reference>
<name>A0A0V1KKZ5_9BILA</name>
<dbReference type="EMBL" id="JYDW01000501">
    <property type="protein sequence ID" value="KRZ47979.1"/>
    <property type="molecule type" value="Genomic_DNA"/>
</dbReference>
<evidence type="ECO:0000313" key="2">
    <source>
        <dbReference type="EMBL" id="KRZ47979.1"/>
    </source>
</evidence>
<feature type="compositionally biased region" description="Basic and acidic residues" evidence="1">
    <location>
        <begin position="12"/>
        <end position="24"/>
    </location>
</feature>
<dbReference type="AlphaFoldDB" id="A0A0V1KKZ5"/>
<keyword evidence="3" id="KW-1185">Reference proteome</keyword>
<comment type="caution">
    <text evidence="2">The sequence shown here is derived from an EMBL/GenBank/DDBJ whole genome shotgun (WGS) entry which is preliminary data.</text>
</comment>
<feature type="region of interest" description="Disordered" evidence="1">
    <location>
        <begin position="1"/>
        <end position="24"/>
    </location>
</feature>
<accession>A0A0V1KKZ5</accession>
<organism evidence="2 3">
    <name type="scientific">Trichinella nativa</name>
    <dbReference type="NCBI Taxonomy" id="6335"/>
    <lineage>
        <taxon>Eukaryota</taxon>
        <taxon>Metazoa</taxon>
        <taxon>Ecdysozoa</taxon>
        <taxon>Nematoda</taxon>
        <taxon>Enoplea</taxon>
        <taxon>Dorylaimia</taxon>
        <taxon>Trichinellida</taxon>
        <taxon>Trichinellidae</taxon>
        <taxon>Trichinella</taxon>
    </lineage>
</organism>
<evidence type="ECO:0000256" key="1">
    <source>
        <dbReference type="SAM" id="MobiDB-lite"/>
    </source>
</evidence>
<proteinExistence type="predicted"/>
<gene>
    <name evidence="2" type="ORF">T02_2286</name>
</gene>
<dbReference type="Proteomes" id="UP000054721">
    <property type="component" value="Unassembled WGS sequence"/>
</dbReference>
<evidence type="ECO:0000313" key="3">
    <source>
        <dbReference type="Proteomes" id="UP000054721"/>
    </source>
</evidence>